<feature type="domain" description="DZANK-type" evidence="2">
    <location>
        <begin position="61"/>
        <end position="104"/>
    </location>
</feature>
<keyword evidence="1" id="KW-1133">Transmembrane helix</keyword>
<keyword evidence="4" id="KW-1185">Reference proteome</keyword>
<evidence type="ECO:0000313" key="3">
    <source>
        <dbReference type="EMBL" id="MBP2073114.1"/>
    </source>
</evidence>
<dbReference type="InterPro" id="IPR025874">
    <property type="entry name" value="DZR"/>
</dbReference>
<dbReference type="RefSeq" id="WP_014758215.1">
    <property type="nucleotide sequence ID" value="NZ_JAGGLT010000035.1"/>
</dbReference>
<dbReference type="GO" id="GO:0003746">
    <property type="term" value="F:translation elongation factor activity"/>
    <property type="evidence" value="ECO:0007669"/>
    <property type="project" value="UniProtKB-KW"/>
</dbReference>
<protein>
    <submittedName>
        <fullName evidence="3">RNA polymerase subunit RPABC4/transcription elongation factor Spt4</fullName>
    </submittedName>
</protein>
<proteinExistence type="predicted"/>
<keyword evidence="3" id="KW-0648">Protein biosynthesis</keyword>
<evidence type="ECO:0000259" key="2">
    <source>
        <dbReference type="Pfam" id="PF12773"/>
    </source>
</evidence>
<evidence type="ECO:0000313" key="4">
    <source>
        <dbReference type="Proteomes" id="UP001166402"/>
    </source>
</evidence>
<keyword evidence="1" id="KW-0472">Membrane</keyword>
<dbReference type="EMBL" id="JAGGLT010000035">
    <property type="protein sequence ID" value="MBP2073114.1"/>
    <property type="molecule type" value="Genomic_DNA"/>
</dbReference>
<keyword evidence="1" id="KW-0812">Transmembrane</keyword>
<name>A0ABS4NIX3_9THEO</name>
<feature type="transmembrane region" description="Helical" evidence="1">
    <location>
        <begin position="32"/>
        <end position="53"/>
    </location>
</feature>
<dbReference type="Pfam" id="PF12773">
    <property type="entry name" value="DZR"/>
    <property type="match status" value="1"/>
</dbReference>
<dbReference type="Proteomes" id="UP001166402">
    <property type="component" value="Unassembled WGS sequence"/>
</dbReference>
<accession>A0ABS4NIX3</accession>
<comment type="caution">
    <text evidence="3">The sequence shown here is derived from an EMBL/GenBank/DDBJ whole genome shotgun (WGS) entry which is preliminary data.</text>
</comment>
<reference evidence="3" key="1">
    <citation type="submission" date="2021-03" db="EMBL/GenBank/DDBJ databases">
        <title>Genomic Encyclopedia of Type Strains, Phase IV (KMG-IV): sequencing the most valuable type-strain genomes for metagenomic binning, comparative biology and taxonomic classification.</title>
        <authorList>
            <person name="Goeker M."/>
        </authorList>
    </citation>
    <scope>NUCLEOTIDE SEQUENCE</scope>
    <source>
        <strain evidence="3">DSM 101588</strain>
    </source>
</reference>
<sequence length="111" mass="13058">MKYLLFVLLIILLVLQATWIFIDAKKRGEKYYWLWGLFGLLNVPSSLIIYILVTRYEVSKCSKCGALIKKSYKYCPYCGNMLKTSLCPHCGREIKDEWVYCPNCSKKLREE</sequence>
<organism evidence="3 4">
    <name type="scientific">Thermoanaerobacterium butyriciformans</name>
    <dbReference type="NCBI Taxonomy" id="1702242"/>
    <lineage>
        <taxon>Bacteria</taxon>
        <taxon>Bacillati</taxon>
        <taxon>Bacillota</taxon>
        <taxon>Clostridia</taxon>
        <taxon>Thermoanaerobacterales</taxon>
        <taxon>Thermoanaerobacteraceae</taxon>
        <taxon>Thermoanaerobacterium</taxon>
    </lineage>
</organism>
<keyword evidence="3" id="KW-0251">Elongation factor</keyword>
<gene>
    <name evidence="3" type="ORF">J2Z80_002666</name>
</gene>
<evidence type="ECO:0000256" key="1">
    <source>
        <dbReference type="SAM" id="Phobius"/>
    </source>
</evidence>